<evidence type="ECO:0000313" key="2">
    <source>
        <dbReference type="Proteomes" id="UP001217089"/>
    </source>
</evidence>
<accession>A0ABQ9EEM6</accession>
<sequence>MPLIDPILLTIMKLRRNFDNIHLANVLISPQYVFTQIWPHRNVFIEHRPPKFKCDFLNTIIILDETKCLDQLYWDYKSARSLDHLEVLLV</sequence>
<evidence type="ECO:0000313" key="1">
    <source>
        <dbReference type="EMBL" id="KAJ8303753.1"/>
    </source>
</evidence>
<name>A0ABQ9EEM6_TEGGR</name>
<proteinExistence type="predicted"/>
<dbReference type="Proteomes" id="UP001217089">
    <property type="component" value="Unassembled WGS sequence"/>
</dbReference>
<gene>
    <name evidence="1" type="ORF">KUTeg_018676</name>
</gene>
<protein>
    <submittedName>
        <fullName evidence="1">Uncharacterized protein</fullName>
    </submittedName>
</protein>
<comment type="caution">
    <text evidence="1">The sequence shown here is derived from an EMBL/GenBank/DDBJ whole genome shotgun (WGS) entry which is preliminary data.</text>
</comment>
<dbReference type="EMBL" id="JARBDR010000908">
    <property type="protein sequence ID" value="KAJ8303753.1"/>
    <property type="molecule type" value="Genomic_DNA"/>
</dbReference>
<keyword evidence="2" id="KW-1185">Reference proteome</keyword>
<organism evidence="1 2">
    <name type="scientific">Tegillarca granosa</name>
    <name type="common">Malaysian cockle</name>
    <name type="synonym">Anadara granosa</name>
    <dbReference type="NCBI Taxonomy" id="220873"/>
    <lineage>
        <taxon>Eukaryota</taxon>
        <taxon>Metazoa</taxon>
        <taxon>Spiralia</taxon>
        <taxon>Lophotrochozoa</taxon>
        <taxon>Mollusca</taxon>
        <taxon>Bivalvia</taxon>
        <taxon>Autobranchia</taxon>
        <taxon>Pteriomorphia</taxon>
        <taxon>Arcoida</taxon>
        <taxon>Arcoidea</taxon>
        <taxon>Arcidae</taxon>
        <taxon>Tegillarca</taxon>
    </lineage>
</organism>
<reference evidence="1 2" key="1">
    <citation type="submission" date="2022-12" db="EMBL/GenBank/DDBJ databases">
        <title>Chromosome-level genome of Tegillarca granosa.</title>
        <authorList>
            <person name="Kim J."/>
        </authorList>
    </citation>
    <scope>NUCLEOTIDE SEQUENCE [LARGE SCALE GENOMIC DNA]</scope>
    <source>
        <strain evidence="1">Teg-2019</strain>
        <tissue evidence="1">Adductor muscle</tissue>
    </source>
</reference>